<dbReference type="InterPro" id="IPR036162">
    <property type="entry name" value="Resolvase-like_N_sf"/>
</dbReference>
<evidence type="ECO:0000313" key="3">
    <source>
        <dbReference type="EMBL" id="MFC4103582.1"/>
    </source>
</evidence>
<feature type="domain" description="Recombinase" evidence="2">
    <location>
        <begin position="177"/>
        <end position="305"/>
    </location>
</feature>
<reference evidence="4" key="1">
    <citation type="journal article" date="2019" name="Int. J. Syst. Evol. Microbiol.">
        <title>The Global Catalogue of Microorganisms (GCM) 10K type strain sequencing project: providing services to taxonomists for standard genome sequencing and annotation.</title>
        <authorList>
            <consortium name="The Broad Institute Genomics Platform"/>
            <consortium name="The Broad Institute Genome Sequencing Center for Infectious Disease"/>
            <person name="Wu L."/>
            <person name="Ma J."/>
        </authorList>
    </citation>
    <scope>NUCLEOTIDE SEQUENCE [LARGE SCALE GENOMIC DNA]</scope>
    <source>
        <strain evidence="4">IBRC-M 10987</strain>
    </source>
</reference>
<organism evidence="3 4">
    <name type="scientific">Paenibacillus xanthanilyticus</name>
    <dbReference type="NCBI Taxonomy" id="1783531"/>
    <lineage>
        <taxon>Bacteria</taxon>
        <taxon>Bacillati</taxon>
        <taxon>Bacillota</taxon>
        <taxon>Bacilli</taxon>
        <taxon>Bacillales</taxon>
        <taxon>Paenibacillaceae</taxon>
        <taxon>Paenibacillus</taxon>
    </lineage>
</organism>
<sequence>MERIPVAAYCRVSTDSDDQLNSLDYQSSYFKDFCHKSVSYDLFKVYADEGLSGTAWSKRVEFQAMLYDAGLDISEYRGELTLRDSDRKAKFTRILVKDVSRWARDVGALDVLKRLKQRGVFVDFITANLSTESMSDDILVGLMMLLAESDSKDKSVKTIFGLAEGARRGRIQTADKFFGYRYIKETNDLEIVPEEAEIVRRIFELYSNGEGYRNITKTLTEEGKFTRSGKPFGQSTLSRMLSNHAYMGTLVRNKFDAPRIFSGKKSATLRDPSEWILHPGRIPAIVSPEVFERAQEARAAKVNYTSRVGLKPTRSKYAGTIICGKCGSSYIRNREVSSRGGRTYFVCVKKKREGIGFCDSENIDEKTLDLIVEQVCAADISGWMKGYADEAAGMIQLGMIDPLTRRLDKQSQELIDDKRLELAKAEERKKRIAELYVLGNFDSGQLLTMTEEVDLIISALQDEIRELSRTNEDILMEISEYTELAARIRMETAQGNAADFIQTLNVQGKRKVLVTLSFTELIRKHLRAHQFEKFNWLDRHVAGKIYEV</sequence>
<dbReference type="Pfam" id="PF00239">
    <property type="entry name" value="Resolvase"/>
    <property type="match status" value="1"/>
</dbReference>
<protein>
    <submittedName>
        <fullName evidence="3">Recombinase family protein</fullName>
    </submittedName>
</protein>
<keyword evidence="1" id="KW-0175">Coiled coil</keyword>
<dbReference type="InterPro" id="IPR050639">
    <property type="entry name" value="SSR_resolvase"/>
</dbReference>
<evidence type="ECO:0000313" key="4">
    <source>
        <dbReference type="Proteomes" id="UP001595715"/>
    </source>
</evidence>
<dbReference type="EMBL" id="JBHSAM010000036">
    <property type="protein sequence ID" value="MFC4103582.1"/>
    <property type="molecule type" value="Genomic_DNA"/>
</dbReference>
<dbReference type="Pfam" id="PF07508">
    <property type="entry name" value="Recombinase"/>
    <property type="match status" value="1"/>
</dbReference>
<feature type="coiled-coil region" evidence="1">
    <location>
        <begin position="408"/>
        <end position="484"/>
    </location>
</feature>
<dbReference type="SUPFAM" id="SSF53041">
    <property type="entry name" value="Resolvase-like"/>
    <property type="match status" value="1"/>
</dbReference>
<evidence type="ECO:0000259" key="2">
    <source>
        <dbReference type="PROSITE" id="PS51737"/>
    </source>
</evidence>
<dbReference type="PROSITE" id="PS51737">
    <property type="entry name" value="RECOMBINASE_DNA_BIND"/>
    <property type="match status" value="1"/>
</dbReference>
<gene>
    <name evidence="3" type="ORF">ACFOZ8_28590</name>
</gene>
<evidence type="ECO:0000256" key="1">
    <source>
        <dbReference type="SAM" id="Coils"/>
    </source>
</evidence>
<dbReference type="SMART" id="SM00857">
    <property type="entry name" value="Resolvase"/>
    <property type="match status" value="1"/>
</dbReference>
<keyword evidence="4" id="KW-1185">Reference proteome</keyword>
<dbReference type="PANTHER" id="PTHR30461:SF23">
    <property type="entry name" value="DNA RECOMBINASE-RELATED"/>
    <property type="match status" value="1"/>
</dbReference>
<dbReference type="Gene3D" id="3.90.1750.20">
    <property type="entry name" value="Putative Large Serine Recombinase, Chain B, Domain 2"/>
    <property type="match status" value="1"/>
</dbReference>
<dbReference type="Proteomes" id="UP001595715">
    <property type="component" value="Unassembled WGS sequence"/>
</dbReference>
<proteinExistence type="predicted"/>
<dbReference type="Pfam" id="PF13408">
    <property type="entry name" value="Zn_ribbon_recom"/>
    <property type="match status" value="1"/>
</dbReference>
<dbReference type="RefSeq" id="WP_377722164.1">
    <property type="nucleotide sequence ID" value="NZ_JBHSAM010000036.1"/>
</dbReference>
<dbReference type="PANTHER" id="PTHR30461">
    <property type="entry name" value="DNA-INVERTASE FROM LAMBDOID PROPHAGE"/>
    <property type="match status" value="1"/>
</dbReference>
<dbReference type="Gene3D" id="3.40.50.1390">
    <property type="entry name" value="Resolvase, N-terminal catalytic domain"/>
    <property type="match status" value="1"/>
</dbReference>
<dbReference type="InterPro" id="IPR038109">
    <property type="entry name" value="DNA_bind_recomb_sf"/>
</dbReference>
<dbReference type="CDD" id="cd00338">
    <property type="entry name" value="Ser_Recombinase"/>
    <property type="match status" value="1"/>
</dbReference>
<dbReference type="InterPro" id="IPR011109">
    <property type="entry name" value="DNA_bind_recombinase_dom"/>
</dbReference>
<dbReference type="InterPro" id="IPR006119">
    <property type="entry name" value="Resolv_N"/>
</dbReference>
<accession>A0ABV8KCE0</accession>
<comment type="caution">
    <text evidence="3">The sequence shown here is derived from an EMBL/GenBank/DDBJ whole genome shotgun (WGS) entry which is preliminary data.</text>
</comment>
<name>A0ABV8KCE0_9BACL</name>
<dbReference type="InterPro" id="IPR025827">
    <property type="entry name" value="Zn_ribbon_recom_dom"/>
</dbReference>